<evidence type="ECO:0000313" key="4">
    <source>
        <dbReference type="Proteomes" id="UP000272136"/>
    </source>
</evidence>
<name>A0AAP9GB34_9VIBR</name>
<keyword evidence="4" id="KW-1185">Reference proteome</keyword>
<reference evidence="2 4" key="2">
    <citation type="submission" date="2018-10" db="EMBL/GenBank/DDBJ databases">
        <title>Whole Genome of Vibrio owensii strain 170502, isolated from Acute Hepatopancreatic Necrosis Disease (AHPND) shrimp.</title>
        <authorList>
            <person name="Yan M."/>
            <person name="Wang X."/>
            <person name="Wang Y."/>
        </authorList>
    </citation>
    <scope>NUCLEOTIDE SEQUENCE [LARGE SCALE GENOMIC DNA]</scope>
    <source>
        <strain evidence="2 4">1700302</strain>
    </source>
</reference>
<sequence>MVIKNKTMRFRTYTPQDKQAVIDILLSNCPKYFIESDEADLVDFLDNYADENYLVAEENGQVIGCGGHYTKGQTHGIAWVMFRHGSIGHRQLLSTADRFYQEMESRIRAEGHLYDIHISTTQLMERLFNRYGFITVSIAENGFGEGLHQYDMVKSFTR</sequence>
<dbReference type="Proteomes" id="UP000272136">
    <property type="component" value="Chromosome 1"/>
</dbReference>
<protein>
    <submittedName>
        <fullName evidence="2 3">N-acetyltransferase</fullName>
    </submittedName>
</protein>
<evidence type="ECO:0000259" key="1">
    <source>
        <dbReference type="PROSITE" id="PS51186"/>
    </source>
</evidence>
<dbReference type="Proteomes" id="UP000390336">
    <property type="component" value="Chromosome 1"/>
</dbReference>
<dbReference type="AlphaFoldDB" id="A0AAP9GB34"/>
<dbReference type="SUPFAM" id="SSF55729">
    <property type="entry name" value="Acyl-CoA N-acyltransferases (Nat)"/>
    <property type="match status" value="1"/>
</dbReference>
<reference evidence="3 5" key="1">
    <citation type="journal article" date="2015" name="Genome Announc.">
        <title>Draft Genome Sequence of Vibrio owensii Strain SH-14, Which Causes Shrimp Acute Hepatopancreatic Necrosis Disease.</title>
        <authorList>
            <person name="Liu L."/>
            <person name="Xiao J."/>
            <person name="Xia X."/>
            <person name="Pan Y."/>
            <person name="Yan S."/>
            <person name="Wang Y."/>
        </authorList>
    </citation>
    <scope>NUCLEOTIDE SEQUENCE [LARGE SCALE GENOMIC DNA]</scope>
    <source>
        <strain evidence="3 5">SH14</strain>
    </source>
</reference>
<dbReference type="InterPro" id="IPR000182">
    <property type="entry name" value="GNAT_dom"/>
</dbReference>
<dbReference type="EMBL" id="CP033137">
    <property type="protein sequence ID" value="AYO14030.1"/>
    <property type="molecule type" value="Genomic_DNA"/>
</dbReference>
<accession>A0AAP9GB34</accession>
<evidence type="ECO:0000313" key="5">
    <source>
        <dbReference type="Proteomes" id="UP000390336"/>
    </source>
</evidence>
<gene>
    <name evidence="3" type="ORF">APZ19_06005</name>
    <name evidence="2" type="ORF">D0812_06200</name>
</gene>
<reference evidence="3" key="3">
    <citation type="submission" date="2019-11" db="EMBL/GenBank/DDBJ databases">
        <title>Complete genome sequence of Vibrio owensii SH-14 isolated from shrimp with acute hepatopancreatic necrosis diease.</title>
        <authorList>
            <person name="Liang X."/>
            <person name="Wang Y."/>
        </authorList>
    </citation>
    <scope>NUCLEOTIDE SEQUENCE</scope>
    <source>
        <strain evidence="3">SH14</strain>
    </source>
</reference>
<evidence type="ECO:0000313" key="2">
    <source>
        <dbReference type="EMBL" id="AYO14030.1"/>
    </source>
</evidence>
<dbReference type="PROSITE" id="PS51186">
    <property type="entry name" value="GNAT"/>
    <property type="match status" value="1"/>
</dbReference>
<proteinExistence type="predicted"/>
<dbReference type="GO" id="GO:0016747">
    <property type="term" value="F:acyltransferase activity, transferring groups other than amino-acyl groups"/>
    <property type="evidence" value="ECO:0007669"/>
    <property type="project" value="InterPro"/>
</dbReference>
<evidence type="ECO:0000313" key="3">
    <source>
        <dbReference type="EMBL" id="QGH46685.1"/>
    </source>
</evidence>
<feature type="domain" description="N-acetyltransferase" evidence="1">
    <location>
        <begin position="8"/>
        <end position="157"/>
    </location>
</feature>
<organism evidence="3 5">
    <name type="scientific">Vibrio owensii</name>
    <dbReference type="NCBI Taxonomy" id="696485"/>
    <lineage>
        <taxon>Bacteria</taxon>
        <taxon>Pseudomonadati</taxon>
        <taxon>Pseudomonadota</taxon>
        <taxon>Gammaproteobacteria</taxon>
        <taxon>Vibrionales</taxon>
        <taxon>Vibrionaceae</taxon>
        <taxon>Vibrio</taxon>
    </lineage>
</organism>
<dbReference type="InterPro" id="IPR016181">
    <property type="entry name" value="Acyl_CoA_acyltransferase"/>
</dbReference>
<dbReference type="EMBL" id="CP045859">
    <property type="protein sequence ID" value="QGH46685.1"/>
    <property type="molecule type" value="Genomic_DNA"/>
</dbReference>
<dbReference type="Gene3D" id="3.40.630.30">
    <property type="match status" value="1"/>
</dbReference>